<organism evidence="1 2">
    <name type="scientific">Mucilaginibacter ginsenosidivorax</name>
    <dbReference type="NCBI Taxonomy" id="862126"/>
    <lineage>
        <taxon>Bacteria</taxon>
        <taxon>Pseudomonadati</taxon>
        <taxon>Bacteroidota</taxon>
        <taxon>Sphingobacteriia</taxon>
        <taxon>Sphingobacteriales</taxon>
        <taxon>Sphingobacteriaceae</taxon>
        <taxon>Mucilaginibacter</taxon>
    </lineage>
</organism>
<evidence type="ECO:0000313" key="1">
    <source>
        <dbReference type="EMBL" id="QEC74682.1"/>
    </source>
</evidence>
<gene>
    <name evidence="1" type="ORF">FSB76_01485</name>
</gene>
<sequence>MSNNFDDADDNFMLKVLINGNENSGSNRIVLKNLPIVSIKKIELFDLNQIINGKLLRNLW</sequence>
<keyword evidence="2" id="KW-1185">Reference proteome</keyword>
<name>A0A5B8VUW3_9SPHI</name>
<accession>A0A5B8VUW3</accession>
<dbReference type="EMBL" id="CP042437">
    <property type="protein sequence ID" value="QEC74682.1"/>
    <property type="molecule type" value="Genomic_DNA"/>
</dbReference>
<dbReference type="RefSeq" id="WP_147051841.1">
    <property type="nucleotide sequence ID" value="NZ_CP042437.1"/>
</dbReference>
<protein>
    <submittedName>
        <fullName evidence="1">Uncharacterized protein</fullName>
    </submittedName>
</protein>
<reference evidence="1 2" key="1">
    <citation type="journal article" date="2013" name="J. Microbiol.">
        <title>Mucilaginibacter ginsenosidivorax sp. nov., with ginsenoside converting activity isolated from sediment.</title>
        <authorList>
            <person name="Kim J.K."/>
            <person name="Choi T.E."/>
            <person name="Liu Q.M."/>
            <person name="Park H.Y."/>
            <person name="Yi T.H."/>
            <person name="Yoon M.H."/>
            <person name="Kim S.C."/>
            <person name="Im W.T."/>
        </authorList>
    </citation>
    <scope>NUCLEOTIDE SEQUENCE [LARGE SCALE GENOMIC DNA]</scope>
    <source>
        <strain evidence="1 2">KHI28</strain>
    </source>
</reference>
<dbReference type="KEGG" id="mgk:FSB76_01485"/>
<dbReference type="Proteomes" id="UP000321362">
    <property type="component" value="Chromosome"/>
</dbReference>
<proteinExistence type="predicted"/>
<evidence type="ECO:0000313" key="2">
    <source>
        <dbReference type="Proteomes" id="UP000321362"/>
    </source>
</evidence>
<dbReference type="AlphaFoldDB" id="A0A5B8VUW3"/>